<gene>
    <name evidence="8" type="ORF">G3M58_02490</name>
</gene>
<dbReference type="EMBL" id="JAAGMN010000291">
    <property type="protein sequence ID" value="NEE05302.1"/>
    <property type="molecule type" value="Genomic_DNA"/>
</dbReference>
<keyword evidence="4 6" id="KW-0472">Membrane</keyword>
<evidence type="ECO:0000256" key="3">
    <source>
        <dbReference type="ARBA" id="ARBA00022989"/>
    </source>
</evidence>
<evidence type="ECO:0000313" key="8">
    <source>
        <dbReference type="EMBL" id="NEE05302.1"/>
    </source>
</evidence>
<feature type="transmembrane region" description="Helical" evidence="6">
    <location>
        <begin position="24"/>
        <end position="49"/>
    </location>
</feature>
<feature type="transmembrane region" description="Helical" evidence="6">
    <location>
        <begin position="211"/>
        <end position="231"/>
    </location>
</feature>
<dbReference type="GO" id="GO:0005886">
    <property type="term" value="C:plasma membrane"/>
    <property type="evidence" value="ECO:0007669"/>
    <property type="project" value="UniProtKB-SubCell"/>
</dbReference>
<dbReference type="CDD" id="cd17321">
    <property type="entry name" value="MFS_MMR_MDR_like"/>
    <property type="match status" value="1"/>
</dbReference>
<dbReference type="Gene3D" id="1.20.1720.10">
    <property type="entry name" value="Multidrug resistance protein D"/>
    <property type="match status" value="1"/>
</dbReference>
<evidence type="ECO:0000256" key="5">
    <source>
        <dbReference type="ARBA" id="ARBA00023251"/>
    </source>
</evidence>
<feature type="transmembrane region" description="Helical" evidence="6">
    <location>
        <begin position="448"/>
        <end position="466"/>
    </location>
</feature>
<keyword evidence="5" id="KW-0046">Antibiotic resistance</keyword>
<feature type="transmembrane region" description="Helical" evidence="6">
    <location>
        <begin position="117"/>
        <end position="139"/>
    </location>
</feature>
<feature type="transmembrane region" description="Helical" evidence="6">
    <location>
        <begin position="179"/>
        <end position="199"/>
    </location>
</feature>
<feature type="transmembrane region" description="Helical" evidence="6">
    <location>
        <begin position="237"/>
        <end position="259"/>
    </location>
</feature>
<keyword evidence="2 6" id="KW-0812">Transmembrane</keyword>
<dbReference type="GO" id="GO:0022857">
    <property type="term" value="F:transmembrane transporter activity"/>
    <property type="evidence" value="ECO:0007669"/>
    <property type="project" value="InterPro"/>
</dbReference>
<name>A0A6G3WIL7_9ACTN</name>
<feature type="transmembrane region" description="Helical" evidence="6">
    <location>
        <begin position="309"/>
        <end position="333"/>
    </location>
</feature>
<evidence type="ECO:0000256" key="4">
    <source>
        <dbReference type="ARBA" id="ARBA00023136"/>
    </source>
</evidence>
<sequence>MSADTPTTAPAAPVDKTADRRRGIVFAVLCCGFVLTSLDMMIVNVAFPAIEHEFPGYSNAVMSWTLNAYTILYAAALIPAGRLADHLGRKQTFLGGLVLFTLASGLCAFAPTLPVLIAARALQALGAAALTPTSMGLLLQVNPPELQQRAIRSWTAAGGIAAAMAPVVGGLLVQYDWRLIFLINVPIGALAVGVGVRVLPSSQRRSSAPAPDLIGALAVALFVGALVFALVEAPDAGWGSATTLSAFACSALMLAVAVVRNLRHASSVVPRELLALPVYVRTNVAAFVYSAAFAVMLLSVVLWTQNVRGYSAIQTGLAIAPGTVLMPVFAMLTGRMARSIGLAGTAALGCVVLGLGMVWWTVTAPTDLPYVLAIMPGSMLTSIGTIVAMAAFAGRVSTTIPESFYASGSAVHTMAKQMGIAIGVALLLVIHDSASHGGTSPVPALREAWIVAAVLTVVAAGIALAGSRRTATTPTD</sequence>
<evidence type="ECO:0000256" key="6">
    <source>
        <dbReference type="SAM" id="Phobius"/>
    </source>
</evidence>
<feature type="transmembrane region" description="Helical" evidence="6">
    <location>
        <begin position="368"/>
        <end position="392"/>
    </location>
</feature>
<feature type="transmembrane region" description="Helical" evidence="6">
    <location>
        <begin position="340"/>
        <end position="362"/>
    </location>
</feature>
<keyword evidence="3 6" id="KW-1133">Transmembrane helix</keyword>
<reference evidence="8" key="1">
    <citation type="submission" date="2020-01" db="EMBL/GenBank/DDBJ databases">
        <title>Insect and environment-associated Actinomycetes.</title>
        <authorList>
            <person name="Currrie C."/>
            <person name="Chevrette M."/>
            <person name="Carlson C."/>
            <person name="Stubbendieck R."/>
            <person name="Wendt-Pienkowski E."/>
        </authorList>
    </citation>
    <scope>NUCLEOTIDE SEQUENCE</scope>
    <source>
        <strain evidence="8">SID7499</strain>
    </source>
</reference>
<feature type="transmembrane region" description="Helical" evidence="6">
    <location>
        <begin position="404"/>
        <end position="428"/>
    </location>
</feature>
<proteinExistence type="predicted"/>
<dbReference type="PRINTS" id="PR01036">
    <property type="entry name" value="TCRTETB"/>
</dbReference>
<feature type="domain" description="Major facilitator superfamily (MFS) profile" evidence="7">
    <location>
        <begin position="25"/>
        <end position="471"/>
    </location>
</feature>
<dbReference type="InterPro" id="IPR020846">
    <property type="entry name" value="MFS_dom"/>
</dbReference>
<protein>
    <submittedName>
        <fullName evidence="8">MFS transporter</fullName>
    </submittedName>
</protein>
<dbReference type="PANTHER" id="PTHR42718">
    <property type="entry name" value="MAJOR FACILITATOR SUPERFAMILY MULTIDRUG TRANSPORTER MFSC"/>
    <property type="match status" value="1"/>
</dbReference>
<dbReference type="InterPro" id="IPR036259">
    <property type="entry name" value="MFS_trans_sf"/>
</dbReference>
<accession>A0A6G3WIL7</accession>
<comment type="caution">
    <text evidence="8">The sequence shown here is derived from an EMBL/GenBank/DDBJ whole genome shotgun (WGS) entry which is preliminary data.</text>
</comment>
<evidence type="ECO:0000259" key="7">
    <source>
        <dbReference type="PROSITE" id="PS50850"/>
    </source>
</evidence>
<dbReference type="Gene3D" id="1.20.1250.20">
    <property type="entry name" value="MFS general substrate transporter like domains"/>
    <property type="match status" value="1"/>
</dbReference>
<dbReference type="PANTHER" id="PTHR42718:SF48">
    <property type="entry name" value="CONSERVED TWO-DOMAIN MEMBRANE PROTEIN-RELATED"/>
    <property type="match status" value="1"/>
</dbReference>
<evidence type="ECO:0000256" key="2">
    <source>
        <dbReference type="ARBA" id="ARBA00022692"/>
    </source>
</evidence>
<dbReference type="PROSITE" id="PS50850">
    <property type="entry name" value="MFS"/>
    <property type="match status" value="1"/>
</dbReference>
<feature type="transmembrane region" description="Helical" evidence="6">
    <location>
        <begin position="151"/>
        <end position="173"/>
    </location>
</feature>
<feature type="transmembrane region" description="Helical" evidence="6">
    <location>
        <begin position="92"/>
        <end position="111"/>
    </location>
</feature>
<evidence type="ECO:0000256" key="1">
    <source>
        <dbReference type="ARBA" id="ARBA00004651"/>
    </source>
</evidence>
<dbReference type="InterPro" id="IPR011701">
    <property type="entry name" value="MFS"/>
</dbReference>
<organism evidence="8">
    <name type="scientific">Streptomyces sp. SID7499</name>
    <dbReference type="NCBI Taxonomy" id="2706086"/>
    <lineage>
        <taxon>Bacteria</taxon>
        <taxon>Bacillati</taxon>
        <taxon>Actinomycetota</taxon>
        <taxon>Actinomycetes</taxon>
        <taxon>Kitasatosporales</taxon>
        <taxon>Streptomycetaceae</taxon>
        <taxon>Streptomyces</taxon>
    </lineage>
</organism>
<dbReference type="AlphaFoldDB" id="A0A6G3WIL7"/>
<dbReference type="GO" id="GO:0046677">
    <property type="term" value="P:response to antibiotic"/>
    <property type="evidence" value="ECO:0007669"/>
    <property type="project" value="UniProtKB-KW"/>
</dbReference>
<dbReference type="PROSITE" id="PS00216">
    <property type="entry name" value="SUGAR_TRANSPORT_1"/>
    <property type="match status" value="1"/>
</dbReference>
<dbReference type="Pfam" id="PF07690">
    <property type="entry name" value="MFS_1"/>
    <property type="match status" value="1"/>
</dbReference>
<comment type="subcellular location">
    <subcellularLocation>
        <location evidence="1">Cell membrane</location>
        <topology evidence="1">Multi-pass membrane protein</topology>
    </subcellularLocation>
</comment>
<feature type="transmembrane region" description="Helical" evidence="6">
    <location>
        <begin position="280"/>
        <end position="303"/>
    </location>
</feature>
<dbReference type="InterPro" id="IPR005829">
    <property type="entry name" value="Sugar_transporter_CS"/>
</dbReference>
<dbReference type="SUPFAM" id="SSF103473">
    <property type="entry name" value="MFS general substrate transporter"/>
    <property type="match status" value="1"/>
</dbReference>
<feature type="transmembrane region" description="Helical" evidence="6">
    <location>
        <begin position="61"/>
        <end position="80"/>
    </location>
</feature>